<name>A0A5D3WRD1_9BACT</name>
<sequence length="58" mass="7073">MVESCINRQNEAKQAIKWLRPPPEIKAYCQDEWRTDYAMVKYCIEWQSQAKRNLGYKY</sequence>
<comment type="caution">
    <text evidence="1">The sequence shown here is derived from an EMBL/GenBank/DDBJ whole genome shotgun (WGS) entry which is preliminary data.</text>
</comment>
<protein>
    <submittedName>
        <fullName evidence="1">Uncharacterized protein</fullName>
    </submittedName>
</protein>
<evidence type="ECO:0000313" key="2">
    <source>
        <dbReference type="Proteomes" id="UP000324159"/>
    </source>
</evidence>
<accession>A0A5D3WRD1</accession>
<dbReference type="EMBL" id="VNIB01000001">
    <property type="protein sequence ID" value="TYP00149.1"/>
    <property type="molecule type" value="Genomic_DNA"/>
</dbReference>
<dbReference type="Proteomes" id="UP000324159">
    <property type="component" value="Unassembled WGS sequence"/>
</dbReference>
<organism evidence="1 2">
    <name type="scientific">Geothermobacter ehrlichii</name>
    <dbReference type="NCBI Taxonomy" id="213224"/>
    <lineage>
        <taxon>Bacteria</taxon>
        <taxon>Pseudomonadati</taxon>
        <taxon>Thermodesulfobacteriota</taxon>
        <taxon>Desulfuromonadia</taxon>
        <taxon>Desulfuromonadales</taxon>
        <taxon>Geothermobacteraceae</taxon>
        <taxon>Geothermobacter</taxon>
    </lineage>
</organism>
<gene>
    <name evidence="1" type="ORF">EDC39_101309</name>
</gene>
<dbReference type="AlphaFoldDB" id="A0A5D3WRD1"/>
<reference evidence="1 2" key="1">
    <citation type="submission" date="2019-07" db="EMBL/GenBank/DDBJ databases">
        <title>Genomic Encyclopedia of Type Strains, Phase IV (KMG-IV): sequencing the most valuable type-strain genomes for metagenomic binning, comparative biology and taxonomic classification.</title>
        <authorList>
            <person name="Goeker M."/>
        </authorList>
    </citation>
    <scope>NUCLEOTIDE SEQUENCE [LARGE SCALE GENOMIC DNA]</scope>
    <source>
        <strain evidence="1 2">SS015</strain>
    </source>
</reference>
<proteinExistence type="predicted"/>
<evidence type="ECO:0000313" key="1">
    <source>
        <dbReference type="EMBL" id="TYP00149.1"/>
    </source>
</evidence>
<keyword evidence="2" id="KW-1185">Reference proteome</keyword>